<dbReference type="EMBL" id="JAGPYM010000002">
    <property type="protein sequence ID" value="KAH6898257.1"/>
    <property type="molecule type" value="Genomic_DNA"/>
</dbReference>
<evidence type="ECO:0000256" key="1">
    <source>
        <dbReference type="SAM" id="MobiDB-lite"/>
    </source>
</evidence>
<organism evidence="3 4">
    <name type="scientific">Thelonectria olida</name>
    <dbReference type="NCBI Taxonomy" id="1576542"/>
    <lineage>
        <taxon>Eukaryota</taxon>
        <taxon>Fungi</taxon>
        <taxon>Dikarya</taxon>
        <taxon>Ascomycota</taxon>
        <taxon>Pezizomycotina</taxon>
        <taxon>Sordariomycetes</taxon>
        <taxon>Hypocreomycetidae</taxon>
        <taxon>Hypocreales</taxon>
        <taxon>Nectriaceae</taxon>
        <taxon>Thelonectria</taxon>
    </lineage>
</organism>
<evidence type="ECO:0000256" key="2">
    <source>
        <dbReference type="SAM" id="SignalP"/>
    </source>
</evidence>
<name>A0A9P8WFW5_9HYPO</name>
<evidence type="ECO:0000313" key="3">
    <source>
        <dbReference type="EMBL" id="KAH6898257.1"/>
    </source>
</evidence>
<reference evidence="3 4" key="1">
    <citation type="journal article" date="2021" name="Nat. Commun.">
        <title>Genetic determinants of endophytism in the Arabidopsis root mycobiome.</title>
        <authorList>
            <person name="Mesny F."/>
            <person name="Miyauchi S."/>
            <person name="Thiergart T."/>
            <person name="Pickel B."/>
            <person name="Atanasova L."/>
            <person name="Karlsson M."/>
            <person name="Huettel B."/>
            <person name="Barry K.W."/>
            <person name="Haridas S."/>
            <person name="Chen C."/>
            <person name="Bauer D."/>
            <person name="Andreopoulos W."/>
            <person name="Pangilinan J."/>
            <person name="LaButti K."/>
            <person name="Riley R."/>
            <person name="Lipzen A."/>
            <person name="Clum A."/>
            <person name="Drula E."/>
            <person name="Henrissat B."/>
            <person name="Kohler A."/>
            <person name="Grigoriev I.V."/>
            <person name="Martin F.M."/>
            <person name="Hacquard S."/>
        </authorList>
    </citation>
    <scope>NUCLEOTIDE SEQUENCE [LARGE SCALE GENOMIC DNA]</scope>
    <source>
        <strain evidence="3 4">MPI-CAGE-CH-0241</strain>
    </source>
</reference>
<gene>
    <name evidence="3" type="ORF">B0T10DRAFT_601251</name>
</gene>
<comment type="caution">
    <text evidence="3">The sequence shown here is derived from an EMBL/GenBank/DDBJ whole genome shotgun (WGS) entry which is preliminary data.</text>
</comment>
<evidence type="ECO:0000313" key="4">
    <source>
        <dbReference type="Proteomes" id="UP000777438"/>
    </source>
</evidence>
<keyword evidence="2" id="KW-0732">Signal</keyword>
<dbReference type="Proteomes" id="UP000777438">
    <property type="component" value="Unassembled WGS sequence"/>
</dbReference>
<evidence type="ECO:0008006" key="5">
    <source>
        <dbReference type="Google" id="ProtNLM"/>
    </source>
</evidence>
<dbReference type="AlphaFoldDB" id="A0A9P8WFW5"/>
<feature type="chain" id="PRO_5040175663" description="GPI anchored serine-threonine rich protein" evidence="2">
    <location>
        <begin position="17"/>
        <end position="221"/>
    </location>
</feature>
<feature type="compositionally biased region" description="Polar residues" evidence="1">
    <location>
        <begin position="152"/>
        <end position="162"/>
    </location>
</feature>
<dbReference type="OrthoDB" id="5152093at2759"/>
<sequence>MNKFILLTLSATGAFAALNNAFLAERTVYQVPCADQGKKDCGSGCIDASWTCCPDGAGGCPADESCSMGTNGEYGCCPDGETCAGEGGAITNAHTSTVLVPGGEETSAVYGVSTVPSQGYGNPPADTSTAPVETPSVPVEETTPGSPEQPPIISTSAGYGNNATVPAQTTPAQTTPARTTPAQTTPAQTTPAATPPIVNGAASYGINVVGGLLAGVAALLV</sequence>
<proteinExistence type="predicted"/>
<keyword evidence="4" id="KW-1185">Reference proteome</keyword>
<feature type="signal peptide" evidence="2">
    <location>
        <begin position="1"/>
        <end position="16"/>
    </location>
</feature>
<protein>
    <recommendedName>
        <fullName evidence="5">GPI anchored serine-threonine rich protein</fullName>
    </recommendedName>
</protein>
<feature type="compositionally biased region" description="Polar residues" evidence="1">
    <location>
        <begin position="116"/>
        <end position="131"/>
    </location>
</feature>
<feature type="compositionally biased region" description="Low complexity" evidence="1">
    <location>
        <begin position="163"/>
        <end position="194"/>
    </location>
</feature>
<feature type="region of interest" description="Disordered" evidence="1">
    <location>
        <begin position="116"/>
        <end position="194"/>
    </location>
</feature>
<accession>A0A9P8WFW5</accession>